<dbReference type="InterPro" id="IPR001841">
    <property type="entry name" value="Znf_RING"/>
</dbReference>
<evidence type="ECO:0000256" key="2">
    <source>
        <dbReference type="ARBA" id="ARBA00022771"/>
    </source>
</evidence>
<comment type="caution">
    <text evidence="7">The sequence shown here is derived from an EMBL/GenBank/DDBJ whole genome shotgun (WGS) entry which is preliminary data.</text>
</comment>
<accession>A0A9P4R2U5</accession>
<dbReference type="GO" id="GO:0061630">
    <property type="term" value="F:ubiquitin protein ligase activity"/>
    <property type="evidence" value="ECO:0007669"/>
    <property type="project" value="TreeGrafter"/>
</dbReference>
<dbReference type="PANTHER" id="PTHR45969">
    <property type="entry name" value="RING ZINC FINGER PROTEIN-RELATED"/>
    <property type="match status" value="1"/>
</dbReference>
<proteinExistence type="predicted"/>
<dbReference type="GO" id="GO:0016567">
    <property type="term" value="P:protein ubiquitination"/>
    <property type="evidence" value="ECO:0007669"/>
    <property type="project" value="TreeGrafter"/>
</dbReference>
<evidence type="ECO:0000313" key="7">
    <source>
        <dbReference type="EMBL" id="KAF2735772.1"/>
    </source>
</evidence>
<keyword evidence="5" id="KW-0812">Transmembrane</keyword>
<evidence type="ECO:0000256" key="5">
    <source>
        <dbReference type="SAM" id="Phobius"/>
    </source>
</evidence>
<dbReference type="InterPro" id="IPR011016">
    <property type="entry name" value="Znf_RING-CH"/>
</dbReference>
<sequence length="139" mass="15708">MATSRSTEDGTNKNGKNVTVAIILPCLFAVILVILLVIVKAQQFVDWAKKQRLEHPGAPLPPELSHPLCVICLEEIEDAAQIRGLGCFHVFHQECLDDWFSRWNEYCPLCHRPIVQNVKQIKKKSRTDEYSGTQVGLLV</sequence>
<evidence type="ECO:0000256" key="1">
    <source>
        <dbReference type="ARBA" id="ARBA00022723"/>
    </source>
</evidence>
<dbReference type="SMART" id="SM00184">
    <property type="entry name" value="RING"/>
    <property type="match status" value="1"/>
</dbReference>
<keyword evidence="8" id="KW-1185">Reference proteome</keyword>
<dbReference type="GO" id="GO:0008270">
    <property type="term" value="F:zinc ion binding"/>
    <property type="evidence" value="ECO:0007669"/>
    <property type="project" value="UniProtKB-KW"/>
</dbReference>
<feature type="domain" description="RING-type" evidence="6">
    <location>
        <begin position="69"/>
        <end position="111"/>
    </location>
</feature>
<keyword evidence="1" id="KW-0479">Metal-binding</keyword>
<dbReference type="InterPro" id="IPR013083">
    <property type="entry name" value="Znf_RING/FYVE/PHD"/>
</dbReference>
<organism evidence="7 8">
    <name type="scientific">Polyplosphaeria fusca</name>
    <dbReference type="NCBI Taxonomy" id="682080"/>
    <lineage>
        <taxon>Eukaryota</taxon>
        <taxon>Fungi</taxon>
        <taxon>Dikarya</taxon>
        <taxon>Ascomycota</taxon>
        <taxon>Pezizomycotina</taxon>
        <taxon>Dothideomycetes</taxon>
        <taxon>Pleosporomycetidae</taxon>
        <taxon>Pleosporales</taxon>
        <taxon>Tetraplosphaeriaceae</taxon>
        <taxon>Polyplosphaeria</taxon>
    </lineage>
</organism>
<dbReference type="PROSITE" id="PS50089">
    <property type="entry name" value="ZF_RING_2"/>
    <property type="match status" value="1"/>
</dbReference>
<reference evidence="7" key="1">
    <citation type="journal article" date="2020" name="Stud. Mycol.">
        <title>101 Dothideomycetes genomes: a test case for predicting lifestyles and emergence of pathogens.</title>
        <authorList>
            <person name="Haridas S."/>
            <person name="Albert R."/>
            <person name="Binder M."/>
            <person name="Bloem J."/>
            <person name="Labutti K."/>
            <person name="Salamov A."/>
            <person name="Andreopoulos B."/>
            <person name="Baker S."/>
            <person name="Barry K."/>
            <person name="Bills G."/>
            <person name="Bluhm B."/>
            <person name="Cannon C."/>
            <person name="Castanera R."/>
            <person name="Culley D."/>
            <person name="Daum C."/>
            <person name="Ezra D."/>
            <person name="Gonzalez J."/>
            <person name="Henrissat B."/>
            <person name="Kuo A."/>
            <person name="Liang C."/>
            <person name="Lipzen A."/>
            <person name="Lutzoni F."/>
            <person name="Magnuson J."/>
            <person name="Mondo S."/>
            <person name="Nolan M."/>
            <person name="Ohm R."/>
            <person name="Pangilinan J."/>
            <person name="Park H.-J."/>
            <person name="Ramirez L."/>
            <person name="Alfaro M."/>
            <person name="Sun H."/>
            <person name="Tritt A."/>
            <person name="Yoshinaga Y."/>
            <person name="Zwiers L.-H."/>
            <person name="Turgeon B."/>
            <person name="Goodwin S."/>
            <person name="Spatafora J."/>
            <person name="Crous P."/>
            <person name="Grigoriev I."/>
        </authorList>
    </citation>
    <scope>NUCLEOTIDE SEQUENCE</scope>
    <source>
        <strain evidence="7">CBS 125425</strain>
    </source>
</reference>
<evidence type="ECO:0000256" key="3">
    <source>
        <dbReference type="ARBA" id="ARBA00022833"/>
    </source>
</evidence>
<dbReference type="Gene3D" id="3.30.40.10">
    <property type="entry name" value="Zinc/RING finger domain, C3HC4 (zinc finger)"/>
    <property type="match status" value="1"/>
</dbReference>
<evidence type="ECO:0000256" key="4">
    <source>
        <dbReference type="PROSITE-ProRule" id="PRU00175"/>
    </source>
</evidence>
<dbReference type="SMART" id="SM00744">
    <property type="entry name" value="RINGv"/>
    <property type="match status" value="1"/>
</dbReference>
<evidence type="ECO:0000313" key="8">
    <source>
        <dbReference type="Proteomes" id="UP000799444"/>
    </source>
</evidence>
<gene>
    <name evidence="7" type="ORF">EJ04DRAFT_434454</name>
</gene>
<keyword evidence="5" id="KW-1133">Transmembrane helix</keyword>
<dbReference type="SUPFAM" id="SSF57850">
    <property type="entry name" value="RING/U-box"/>
    <property type="match status" value="1"/>
</dbReference>
<name>A0A9P4R2U5_9PLEO</name>
<keyword evidence="5" id="KW-0472">Membrane</keyword>
<feature type="transmembrane region" description="Helical" evidence="5">
    <location>
        <begin position="20"/>
        <end position="39"/>
    </location>
</feature>
<dbReference type="Pfam" id="PF13639">
    <property type="entry name" value="zf-RING_2"/>
    <property type="match status" value="1"/>
</dbReference>
<keyword evidence="2 4" id="KW-0863">Zinc-finger</keyword>
<dbReference type="Proteomes" id="UP000799444">
    <property type="component" value="Unassembled WGS sequence"/>
</dbReference>
<protein>
    <recommendedName>
        <fullName evidence="6">RING-type domain-containing protein</fullName>
    </recommendedName>
</protein>
<dbReference type="EMBL" id="ML996132">
    <property type="protein sequence ID" value="KAF2735772.1"/>
    <property type="molecule type" value="Genomic_DNA"/>
</dbReference>
<dbReference type="OrthoDB" id="8062037at2759"/>
<dbReference type="AlphaFoldDB" id="A0A9P4R2U5"/>
<evidence type="ECO:0000259" key="6">
    <source>
        <dbReference type="PROSITE" id="PS50089"/>
    </source>
</evidence>
<dbReference type="PANTHER" id="PTHR45969:SF69">
    <property type="entry name" value="FINGER DOMAIN PROTEIN, PUTATIVE (AFU_ORTHOLOGUE AFUA_3G12190)-RELATED"/>
    <property type="match status" value="1"/>
</dbReference>
<keyword evidence="3" id="KW-0862">Zinc</keyword>